<dbReference type="AlphaFoldDB" id="A0A4Q7YNR5"/>
<dbReference type="InterPro" id="IPR007296">
    <property type="entry name" value="DUF403"/>
</dbReference>
<dbReference type="Pfam" id="PF14403">
    <property type="entry name" value="CP_ATPgrasp_2"/>
    <property type="match status" value="1"/>
</dbReference>
<accession>A0A4Q7YNR5</accession>
<dbReference type="PANTHER" id="PTHR34595">
    <property type="entry name" value="BLR5612 PROTEIN"/>
    <property type="match status" value="1"/>
</dbReference>
<sequence>MNDVLIHHARALARQRARPGVPETTRAMTDLFAALPDEPDRYHEIFTAEGEVHPHWRDFHALLAAMTPEQMQHRTELVERLVQENGITYNIYSTATDTSRPWRLGSVPNLIPAAEWQEIAAGIAQRADLLNRVLADLYGPQTLLAEGLLPPELVFGHNNFLWPCRGMQPPGGLFLHVYAADLARGPDGHWSVMADRTQAPSGMGYALENRQIVARAFPELYKQLQVQSLTGFFQALQQTLARLAPTRGEPPLIVLLTPGRYNETYFEHVYLARQLAMPLVEGSDLTVRQSVVYLKTLNGLKRVHAILRRLDDDFCDPLELRSDSALGVPGLLEAARAGTVLIANALGSGVLETPGLHGFLPRIAEFLLGEALEMPSLDTWWCGEAPALEEALERLPELVIKPTFPSQRFDPVFGKSLDKAGLAEMRRRIARRPYAYVAQELKKLSLAPVWQSREGRFTARSAAMRVYAVATEKGWLVMPGGLTRVAGKEAQEVVSMQRGGISKDTWVCFSPSTRRETPAVRPLGVSDLLRQDPYLPSRVAENMFWLGRYAERCDNNARLLRSALSRLVEVAGDDDSGLEVALDTCRFLGLLEEDDDPALKLTASLCESEGGSLRGSLGSLIWCASQVRSRLSHENWIAIVDLEQEADRLQPGVMAIGDSLVFLDRLLMSLSSLAGFAMDDMTQDNSWRFLMIGRRLERLQFLASAIARLLETPAATGRTGLDWLLELADSTITYRSRYLSTAQLIPVLDLILLDPANPHALIYQLDKLVSSLRQVGDDEDYGLAAIRDQLATLDLGVLESEMQYPARLPKALAILARLLRDIAAAGLGLSDQLTLRYFAHVDSISQPTVST</sequence>
<dbReference type="Gene3D" id="3.40.50.11290">
    <property type="match status" value="1"/>
</dbReference>
<reference evidence="3 4" key="1">
    <citation type="submission" date="2019-02" db="EMBL/GenBank/DDBJ databases">
        <title>Genomic Encyclopedia of Type Strains, Phase IV (KMG-IV): sequencing the most valuable type-strain genomes for metagenomic binning, comparative biology and taxonomic classification.</title>
        <authorList>
            <person name="Goeker M."/>
        </authorList>
    </citation>
    <scope>NUCLEOTIDE SEQUENCE [LARGE SCALE GENOMIC DNA]</scope>
    <source>
        <strain evidence="3 4">DSM 105135</strain>
    </source>
</reference>
<dbReference type="Gene3D" id="3.30.1490.270">
    <property type="match status" value="1"/>
</dbReference>
<gene>
    <name evidence="3" type="ORF">EV700_2225</name>
</gene>
<dbReference type="Proteomes" id="UP000292423">
    <property type="component" value="Unassembled WGS sequence"/>
</dbReference>
<keyword evidence="4" id="KW-1185">Reference proteome</keyword>
<dbReference type="Pfam" id="PF04168">
    <property type="entry name" value="Alpha-E"/>
    <property type="match status" value="1"/>
</dbReference>
<evidence type="ECO:0000259" key="1">
    <source>
        <dbReference type="Pfam" id="PF04168"/>
    </source>
</evidence>
<dbReference type="SUPFAM" id="SSF56059">
    <property type="entry name" value="Glutathione synthetase ATP-binding domain-like"/>
    <property type="match status" value="1"/>
</dbReference>
<evidence type="ECO:0000259" key="2">
    <source>
        <dbReference type="Pfam" id="PF14403"/>
    </source>
</evidence>
<dbReference type="InterPro" id="IPR025841">
    <property type="entry name" value="CP_ATPgrasp_2"/>
</dbReference>
<dbReference type="PANTHER" id="PTHR34595:SF2">
    <property type="entry name" value="BLR2978 PROTEIN"/>
    <property type="match status" value="1"/>
</dbReference>
<feature type="domain" description="Circularly permuted ATP-grasp type 2" evidence="2">
    <location>
        <begin position="108"/>
        <end position="486"/>
    </location>
</feature>
<protein>
    <submittedName>
        <fullName evidence="3">Putative circularly permuted ATP-grasp superfamily protein</fullName>
    </submittedName>
</protein>
<organism evidence="3 4">
    <name type="scientific">Fluviicoccus keumensis</name>
    <dbReference type="NCBI Taxonomy" id="1435465"/>
    <lineage>
        <taxon>Bacteria</taxon>
        <taxon>Pseudomonadati</taxon>
        <taxon>Pseudomonadota</taxon>
        <taxon>Gammaproteobacteria</taxon>
        <taxon>Moraxellales</taxon>
        <taxon>Moraxellaceae</taxon>
        <taxon>Fluviicoccus</taxon>
    </lineage>
</organism>
<evidence type="ECO:0000313" key="4">
    <source>
        <dbReference type="Proteomes" id="UP000292423"/>
    </source>
</evidence>
<evidence type="ECO:0000313" key="3">
    <source>
        <dbReference type="EMBL" id="RZU38295.1"/>
    </source>
</evidence>
<proteinExistence type="predicted"/>
<dbReference type="RefSeq" id="WP_242610248.1">
    <property type="nucleotide sequence ID" value="NZ_SHKX01000013.1"/>
</dbReference>
<name>A0A4Q7YNR5_9GAMM</name>
<dbReference type="InterPro" id="IPR051680">
    <property type="entry name" value="ATP-dep_Glu-Cys_Ligase-2"/>
</dbReference>
<comment type="caution">
    <text evidence="3">The sequence shown here is derived from an EMBL/GenBank/DDBJ whole genome shotgun (WGS) entry which is preliminary data.</text>
</comment>
<feature type="domain" description="DUF403" evidence="1">
    <location>
        <begin position="535"/>
        <end position="838"/>
    </location>
</feature>
<dbReference type="EMBL" id="SHKX01000013">
    <property type="protein sequence ID" value="RZU38295.1"/>
    <property type="molecule type" value="Genomic_DNA"/>
</dbReference>